<dbReference type="InterPro" id="IPR034660">
    <property type="entry name" value="DinB/YfiT-like"/>
</dbReference>
<name>A0AAP9SZP1_9GAMM</name>
<dbReference type="Pfam" id="PF09351">
    <property type="entry name" value="DUF1993"/>
    <property type="match status" value="1"/>
</dbReference>
<dbReference type="InterPro" id="IPR018531">
    <property type="entry name" value="DUF1993"/>
</dbReference>
<organism evidence="1 2">
    <name type="scientific">Vreelandella titanicae</name>
    <dbReference type="NCBI Taxonomy" id="664683"/>
    <lineage>
        <taxon>Bacteria</taxon>
        <taxon>Pseudomonadati</taxon>
        <taxon>Pseudomonadota</taxon>
        <taxon>Gammaproteobacteria</taxon>
        <taxon>Oceanospirillales</taxon>
        <taxon>Halomonadaceae</taxon>
        <taxon>Vreelandella</taxon>
    </lineage>
</organism>
<dbReference type="Gene3D" id="1.20.120.450">
    <property type="entry name" value="dinb family like domain"/>
    <property type="match status" value="1"/>
</dbReference>
<dbReference type="RefSeq" id="WP_199105099.1">
    <property type="nucleotide sequence ID" value="NZ_CP054580.1"/>
</dbReference>
<dbReference type="EMBL" id="CP054580">
    <property type="protein sequence ID" value="QKS23794.1"/>
    <property type="molecule type" value="Genomic_DNA"/>
</dbReference>
<accession>A0AAP9SZP1</accession>
<evidence type="ECO:0000313" key="2">
    <source>
        <dbReference type="Proteomes" id="UP000509761"/>
    </source>
</evidence>
<evidence type="ECO:0008006" key="3">
    <source>
        <dbReference type="Google" id="ProtNLM"/>
    </source>
</evidence>
<evidence type="ECO:0000313" key="1">
    <source>
        <dbReference type="EMBL" id="QKS23794.1"/>
    </source>
</evidence>
<gene>
    <name evidence="1" type="ORF">FX987_01561</name>
</gene>
<dbReference type="PANTHER" id="PTHR36922:SF1">
    <property type="entry name" value="DUF1993 DOMAIN-CONTAINING PROTEIN"/>
    <property type="match status" value="1"/>
</dbReference>
<proteinExistence type="predicted"/>
<dbReference type="Proteomes" id="UP000509761">
    <property type="component" value="Chromosome"/>
</dbReference>
<protein>
    <recommendedName>
        <fullName evidence="3">DUF1993 domain-containing protein</fullName>
    </recommendedName>
</protein>
<sequence>MRKNKDKCSIEECGSAHINRLQRSNSRCTSITHEHKHLELGGGIYADLTGEEYVADFLLPNFYFHLVTTYSILRSVGVPIGKKDYMLHLMPKVKQSAI</sequence>
<dbReference type="PANTHER" id="PTHR36922">
    <property type="entry name" value="BLL2446 PROTEIN"/>
    <property type="match status" value="1"/>
</dbReference>
<dbReference type="SUPFAM" id="SSF109854">
    <property type="entry name" value="DinB/YfiT-like putative metalloenzymes"/>
    <property type="match status" value="1"/>
</dbReference>
<reference evidence="1 2" key="1">
    <citation type="submission" date="2019-12" db="EMBL/GenBank/DDBJ databases">
        <title>Genome sequencing and assembly of endphytes of Porphyra tenera.</title>
        <authorList>
            <person name="Park J.M."/>
            <person name="Shin R."/>
            <person name="Jo S.H."/>
        </authorList>
    </citation>
    <scope>NUCLEOTIDE SEQUENCE [LARGE SCALE GENOMIC DNA]</scope>
    <source>
        <strain evidence="1 2">GPM3</strain>
    </source>
</reference>
<dbReference type="AlphaFoldDB" id="A0AAP9SZP1"/>
<keyword evidence="2" id="KW-1185">Reference proteome</keyword>